<name>A0A518KCW2_9BACT</name>
<protein>
    <recommendedName>
        <fullName evidence="3">NERD domain-containing protein</fullName>
    </recommendedName>
</protein>
<accession>A0A518KCW2</accession>
<dbReference type="Proteomes" id="UP000316426">
    <property type="component" value="Chromosome"/>
</dbReference>
<gene>
    <name evidence="1" type="ORF">Spa11_38450</name>
</gene>
<reference evidence="1 2" key="1">
    <citation type="submission" date="2019-02" db="EMBL/GenBank/DDBJ databases">
        <title>Deep-cultivation of Planctomycetes and their phenomic and genomic characterization uncovers novel biology.</title>
        <authorList>
            <person name="Wiegand S."/>
            <person name="Jogler M."/>
            <person name="Boedeker C."/>
            <person name="Pinto D."/>
            <person name="Vollmers J."/>
            <person name="Rivas-Marin E."/>
            <person name="Kohn T."/>
            <person name="Peeters S.H."/>
            <person name="Heuer A."/>
            <person name="Rast P."/>
            <person name="Oberbeckmann S."/>
            <person name="Bunk B."/>
            <person name="Jeske O."/>
            <person name="Meyerdierks A."/>
            <person name="Storesund J.E."/>
            <person name="Kallscheuer N."/>
            <person name="Luecker S."/>
            <person name="Lage O.M."/>
            <person name="Pohl T."/>
            <person name="Merkel B.J."/>
            <person name="Hornburger P."/>
            <person name="Mueller R.-W."/>
            <person name="Bruemmer F."/>
            <person name="Labrenz M."/>
            <person name="Spormann A.M."/>
            <person name="Op den Camp H."/>
            <person name="Overmann J."/>
            <person name="Amann R."/>
            <person name="Jetten M.S.M."/>
            <person name="Mascher T."/>
            <person name="Medema M.H."/>
            <person name="Devos D.P."/>
            <person name="Kaster A.-K."/>
            <person name="Ovreas L."/>
            <person name="Rohde M."/>
            <person name="Galperin M.Y."/>
            <person name="Jogler C."/>
        </authorList>
    </citation>
    <scope>NUCLEOTIDE SEQUENCE [LARGE SCALE GENOMIC DNA]</scope>
    <source>
        <strain evidence="1 2">Spa11</strain>
    </source>
</reference>
<evidence type="ECO:0008006" key="3">
    <source>
        <dbReference type="Google" id="ProtNLM"/>
    </source>
</evidence>
<dbReference type="RefSeq" id="WP_145115163.1">
    <property type="nucleotide sequence ID" value="NZ_CP036349.1"/>
</dbReference>
<evidence type="ECO:0000313" key="2">
    <source>
        <dbReference type="Proteomes" id="UP000316426"/>
    </source>
</evidence>
<dbReference type="AlphaFoldDB" id="A0A518KCW2"/>
<dbReference type="EMBL" id="CP036349">
    <property type="protein sequence ID" value="QDV75625.1"/>
    <property type="molecule type" value="Genomic_DNA"/>
</dbReference>
<sequence>MDAFEHVVAGIHDRQGYWTAISHKVPLTAKDKAEIGRISSPRWEIDVIAYKPTENVVKAIECKSYLDSPGVARRGFEGGKNLKLFNEPVLRHVVLSRLLQSLKESGAILPNASVQLCLAAGRMVTKHRPWVEEHFAKSGWELITPEDIRQRIVAMADGGYENSIEAVTAKMLLRNQKVL</sequence>
<keyword evidence="2" id="KW-1185">Reference proteome</keyword>
<dbReference type="KEGG" id="bmei:Spa11_38450"/>
<evidence type="ECO:0000313" key="1">
    <source>
        <dbReference type="EMBL" id="QDV75625.1"/>
    </source>
</evidence>
<organism evidence="1 2">
    <name type="scientific">Botrimarina mediterranea</name>
    <dbReference type="NCBI Taxonomy" id="2528022"/>
    <lineage>
        <taxon>Bacteria</taxon>
        <taxon>Pseudomonadati</taxon>
        <taxon>Planctomycetota</taxon>
        <taxon>Planctomycetia</taxon>
        <taxon>Pirellulales</taxon>
        <taxon>Lacipirellulaceae</taxon>
        <taxon>Botrimarina</taxon>
    </lineage>
</organism>
<proteinExistence type="predicted"/>